<name>A0A1W1D1S7_9ZZZZ</name>
<gene>
    <name evidence="1" type="ORF">MNB_SV-13-281</name>
</gene>
<evidence type="ECO:0000313" key="1">
    <source>
        <dbReference type="EMBL" id="SFV71867.1"/>
    </source>
</evidence>
<accession>A0A1W1D1S7</accession>
<dbReference type="EMBL" id="FPHM01000319">
    <property type="protein sequence ID" value="SFV71867.1"/>
    <property type="molecule type" value="Genomic_DNA"/>
</dbReference>
<sequence>MEFIYLKAQELFLIQKPKQPKRNFIFPSLKPLGLFFYDVNPPLVLGQQISPLKLL</sequence>
<protein>
    <submittedName>
        <fullName evidence="1">Uncharacterized protein</fullName>
    </submittedName>
</protein>
<dbReference type="AlphaFoldDB" id="A0A1W1D1S7"/>
<reference evidence="1" key="1">
    <citation type="submission" date="2016-10" db="EMBL/GenBank/DDBJ databases">
        <authorList>
            <person name="de Groot N.N."/>
        </authorList>
    </citation>
    <scope>NUCLEOTIDE SEQUENCE</scope>
</reference>
<proteinExistence type="predicted"/>
<organism evidence="1">
    <name type="scientific">hydrothermal vent metagenome</name>
    <dbReference type="NCBI Taxonomy" id="652676"/>
    <lineage>
        <taxon>unclassified sequences</taxon>
        <taxon>metagenomes</taxon>
        <taxon>ecological metagenomes</taxon>
    </lineage>
</organism>